<sequence length="115" mass="12076">MTAQKRQGLRTEEPAPIEQLTQLCAVYALVAQTAGTDAAPLPAPDEKALAAAYLRAPGIARRRFEMLADETSAVAGTGARALLDRKGDIAAPAAELLDFMRANLTALAAFVEKPA</sequence>
<dbReference type="Proteomes" id="UP000564378">
    <property type="component" value="Unassembled WGS sequence"/>
</dbReference>
<proteinExistence type="predicted"/>
<organism evidence="1 2">
    <name type="scientific">Parasphingopyxis marina</name>
    <dbReference type="NCBI Taxonomy" id="2761622"/>
    <lineage>
        <taxon>Bacteria</taxon>
        <taxon>Pseudomonadati</taxon>
        <taxon>Pseudomonadota</taxon>
        <taxon>Alphaproteobacteria</taxon>
        <taxon>Sphingomonadales</taxon>
        <taxon>Sphingomonadaceae</taxon>
        <taxon>Parasphingopyxis</taxon>
    </lineage>
</organism>
<dbReference type="EMBL" id="JACJVJ010000002">
    <property type="protein sequence ID" value="MBC2778525.1"/>
    <property type="molecule type" value="Genomic_DNA"/>
</dbReference>
<protein>
    <submittedName>
        <fullName evidence="1">Uncharacterized protein</fullName>
    </submittedName>
</protein>
<reference evidence="1 2" key="1">
    <citation type="submission" date="2020-08" db="EMBL/GenBank/DDBJ databases">
        <title>Draft genome sequence of Parasphingopyxis sp. GrpM-11.</title>
        <authorList>
            <person name="Oh J."/>
            <person name="Roh D.-H."/>
        </authorList>
    </citation>
    <scope>NUCLEOTIDE SEQUENCE [LARGE SCALE GENOMIC DNA]</scope>
    <source>
        <strain evidence="1 2">GrpM-11</strain>
    </source>
</reference>
<dbReference type="RefSeq" id="WP_185801774.1">
    <property type="nucleotide sequence ID" value="NZ_JACJVJ010000002.1"/>
</dbReference>
<keyword evidence="2" id="KW-1185">Reference proteome</keyword>
<evidence type="ECO:0000313" key="1">
    <source>
        <dbReference type="EMBL" id="MBC2778525.1"/>
    </source>
</evidence>
<accession>A0A842I066</accession>
<evidence type="ECO:0000313" key="2">
    <source>
        <dbReference type="Proteomes" id="UP000564378"/>
    </source>
</evidence>
<gene>
    <name evidence="1" type="ORF">H6P80_12945</name>
</gene>
<dbReference type="AlphaFoldDB" id="A0A842I066"/>
<name>A0A842I066_9SPHN</name>
<comment type="caution">
    <text evidence="1">The sequence shown here is derived from an EMBL/GenBank/DDBJ whole genome shotgun (WGS) entry which is preliminary data.</text>
</comment>